<protein>
    <recommendedName>
        <fullName evidence="1">TLDc domain-containing protein</fullName>
    </recommendedName>
</protein>
<evidence type="ECO:0000313" key="3">
    <source>
        <dbReference type="Proteomes" id="UP001515480"/>
    </source>
</evidence>
<keyword evidence="3" id="KW-1185">Reference proteome</keyword>
<accession>A0AB34II52</accession>
<gene>
    <name evidence="2" type="ORF">AB1Y20_011756</name>
</gene>
<evidence type="ECO:0000259" key="1">
    <source>
        <dbReference type="Pfam" id="PF07534"/>
    </source>
</evidence>
<sequence length="296" mass="31982">MACWLLLPYSFLPSGVPRPLAAPRTLPPACQFKMPWDTADEKEETPPPSKGSEQPYYSPTDDVIERMFGFFFGAPQEGEVAGIARTASAPDTYPATKTEFAAAVEGDDEEMARLRPLLKNTNLEFLRLRKAYDAQRDGWSAAAFHAKVDKMGPCLVVCATEGGAYCGGYAPKGFAGYGEYRGSIAAFLFTWPTAEAAAPIKLQKIGGAGLATIDEPETGPRFGADGLTIFLSPGRERLAMSKLGPFYEVMPDGTRHIFAPGENMKGTQLTSCAVYVGVWPEGERIPYDGAVPFALE</sequence>
<comment type="caution">
    <text evidence="2">The sequence shown here is derived from an EMBL/GenBank/DDBJ whole genome shotgun (WGS) entry which is preliminary data.</text>
</comment>
<dbReference type="EMBL" id="JBGBPQ010000025">
    <property type="protein sequence ID" value="KAL1499555.1"/>
    <property type="molecule type" value="Genomic_DNA"/>
</dbReference>
<organism evidence="2 3">
    <name type="scientific">Prymnesium parvum</name>
    <name type="common">Toxic golden alga</name>
    <dbReference type="NCBI Taxonomy" id="97485"/>
    <lineage>
        <taxon>Eukaryota</taxon>
        <taxon>Haptista</taxon>
        <taxon>Haptophyta</taxon>
        <taxon>Prymnesiophyceae</taxon>
        <taxon>Prymnesiales</taxon>
        <taxon>Prymnesiaceae</taxon>
        <taxon>Prymnesium</taxon>
    </lineage>
</organism>
<dbReference type="Proteomes" id="UP001515480">
    <property type="component" value="Unassembled WGS sequence"/>
</dbReference>
<feature type="domain" description="TLDc" evidence="1">
    <location>
        <begin position="107"/>
        <end position="225"/>
    </location>
</feature>
<evidence type="ECO:0000313" key="2">
    <source>
        <dbReference type="EMBL" id="KAL1499555.1"/>
    </source>
</evidence>
<dbReference type="InterPro" id="IPR006571">
    <property type="entry name" value="TLDc_dom"/>
</dbReference>
<name>A0AB34II52_PRYPA</name>
<dbReference type="AlphaFoldDB" id="A0AB34II52"/>
<dbReference type="Pfam" id="PF07534">
    <property type="entry name" value="TLD"/>
    <property type="match status" value="1"/>
</dbReference>
<proteinExistence type="predicted"/>
<reference evidence="2 3" key="1">
    <citation type="journal article" date="2024" name="Science">
        <title>Giant polyketide synthase enzymes in the biosynthesis of giant marine polyether toxins.</title>
        <authorList>
            <person name="Fallon T.R."/>
            <person name="Shende V.V."/>
            <person name="Wierzbicki I.H."/>
            <person name="Pendleton A.L."/>
            <person name="Watervoot N.F."/>
            <person name="Auber R.P."/>
            <person name="Gonzalez D.J."/>
            <person name="Wisecaver J.H."/>
            <person name="Moore B.S."/>
        </authorList>
    </citation>
    <scope>NUCLEOTIDE SEQUENCE [LARGE SCALE GENOMIC DNA]</scope>
    <source>
        <strain evidence="2 3">12B1</strain>
    </source>
</reference>